<dbReference type="Gene3D" id="1.20.1390.10">
    <property type="entry name" value="PWI domain"/>
    <property type="match status" value="1"/>
</dbReference>
<dbReference type="PANTHER" id="PTHR23148">
    <property type="entry name" value="SERINE/ARGININE REGULATED NUCLEAR MATRIX PROTEIN"/>
    <property type="match status" value="1"/>
</dbReference>
<dbReference type="Pfam" id="PF01480">
    <property type="entry name" value="PWI"/>
    <property type="match status" value="1"/>
</dbReference>
<dbReference type="GO" id="GO:0005681">
    <property type="term" value="C:spliceosomal complex"/>
    <property type="evidence" value="ECO:0007669"/>
    <property type="project" value="TreeGrafter"/>
</dbReference>
<dbReference type="GO" id="GO:0003723">
    <property type="term" value="F:RNA binding"/>
    <property type="evidence" value="ECO:0007669"/>
    <property type="project" value="TreeGrafter"/>
</dbReference>
<evidence type="ECO:0000313" key="4">
    <source>
        <dbReference type="EMBL" id="CAK5269782.1"/>
    </source>
</evidence>
<dbReference type="InterPro" id="IPR036483">
    <property type="entry name" value="PWI_dom_sf"/>
</dbReference>
<dbReference type="PROSITE" id="PS51025">
    <property type="entry name" value="PWI"/>
    <property type="match status" value="1"/>
</dbReference>
<sequence length="376" mass="43298">MADAGFFKGTSAEQDRRFVDKEAKLLRSTKFPANFESKVDMRKVNLNVIRPWIAKKIVELVGFEDDILIGYALELLDEPAPDPRKLQLSLQAFLNKDAPTFMAALWSLLIEAQSEVTGVPRTFVEEKKEELRRARESDTRTFDERDRRARIDEVSDNRRARGGWGGRGKGRGMEEGGGRGRTRDTGWGSRGGGPSRRSPRSGRLRSRSMHRRSMTPPTRRYRSPSRRRSISRDINSSRSPPPMRRSPPRRSMSDTRSSRSRSRTRSRSPVVGRRRARSRTRSRSANSDTFDRKRDSRSPPTRRRRLSSPANEYQPNTASRRHVSRSSSRNSRPAELKIKGQAEVQRQPTKSPELERRESELKEKALRNKVMRSRKS</sequence>
<proteinExistence type="predicted"/>
<evidence type="ECO:0000256" key="1">
    <source>
        <dbReference type="ARBA" id="ARBA00022664"/>
    </source>
</evidence>
<keyword evidence="6" id="KW-1185">Reference proteome</keyword>
<gene>
    <name evidence="4" type="ORF">MYCIT1_LOCUS13761</name>
    <name evidence="5" type="ORF">MYCIT1_LOCUS13953</name>
</gene>
<feature type="compositionally biased region" description="Basic residues" evidence="2">
    <location>
        <begin position="197"/>
        <end position="229"/>
    </location>
</feature>
<evidence type="ECO:0000313" key="6">
    <source>
        <dbReference type="Proteomes" id="UP001295794"/>
    </source>
</evidence>
<reference evidence="5" key="1">
    <citation type="submission" date="2023-11" db="EMBL/GenBank/DDBJ databases">
        <authorList>
            <person name="De Vega J J."/>
            <person name="De Vega J J."/>
        </authorList>
    </citation>
    <scope>NUCLEOTIDE SEQUENCE</scope>
</reference>
<dbReference type="EMBL" id="CAVNYO010000156">
    <property type="protein sequence ID" value="CAK5269894.1"/>
    <property type="molecule type" value="Genomic_DNA"/>
</dbReference>
<dbReference type="SMART" id="SM00311">
    <property type="entry name" value="PWI"/>
    <property type="match status" value="1"/>
</dbReference>
<evidence type="ECO:0000259" key="3">
    <source>
        <dbReference type="PROSITE" id="PS51025"/>
    </source>
</evidence>
<dbReference type="Proteomes" id="UP001295794">
    <property type="component" value="Unassembled WGS sequence"/>
</dbReference>
<feature type="compositionally biased region" description="Basic residues" evidence="2">
    <location>
        <begin position="367"/>
        <end position="376"/>
    </location>
</feature>
<dbReference type="GO" id="GO:0048024">
    <property type="term" value="P:regulation of mRNA splicing, via spliceosome"/>
    <property type="evidence" value="ECO:0007669"/>
    <property type="project" value="TreeGrafter"/>
</dbReference>
<dbReference type="InterPro" id="IPR052225">
    <property type="entry name" value="Ser/Arg_repetitive_matrix"/>
</dbReference>
<dbReference type="GO" id="GO:0006397">
    <property type="term" value="P:mRNA processing"/>
    <property type="evidence" value="ECO:0007669"/>
    <property type="project" value="UniProtKB-KW"/>
</dbReference>
<organism evidence="5 6">
    <name type="scientific">Mycena citricolor</name>
    <dbReference type="NCBI Taxonomy" id="2018698"/>
    <lineage>
        <taxon>Eukaryota</taxon>
        <taxon>Fungi</taxon>
        <taxon>Dikarya</taxon>
        <taxon>Basidiomycota</taxon>
        <taxon>Agaricomycotina</taxon>
        <taxon>Agaricomycetes</taxon>
        <taxon>Agaricomycetidae</taxon>
        <taxon>Agaricales</taxon>
        <taxon>Marasmiineae</taxon>
        <taxon>Mycenaceae</taxon>
        <taxon>Mycena</taxon>
    </lineage>
</organism>
<feature type="region of interest" description="Disordered" evidence="2">
    <location>
        <begin position="153"/>
        <end position="376"/>
    </location>
</feature>
<feature type="compositionally biased region" description="Basic and acidic residues" evidence="2">
    <location>
        <begin position="352"/>
        <end position="366"/>
    </location>
</feature>
<dbReference type="AlphaFoldDB" id="A0AAD2H4J4"/>
<dbReference type="EMBL" id="CAVNYO010000153">
    <property type="protein sequence ID" value="CAK5269782.1"/>
    <property type="molecule type" value="Genomic_DNA"/>
</dbReference>
<dbReference type="PANTHER" id="PTHR23148:SF0">
    <property type="entry name" value="SERINE_ARGININE REPETITIVE MATRIX PROTEIN 1"/>
    <property type="match status" value="1"/>
</dbReference>
<dbReference type="SUPFAM" id="SSF101233">
    <property type="entry name" value="PWI domain"/>
    <property type="match status" value="1"/>
</dbReference>
<protein>
    <recommendedName>
        <fullName evidence="3">PWI domain-containing protein</fullName>
    </recommendedName>
</protein>
<accession>A0AAD2H4J4</accession>
<name>A0AAD2H4J4_9AGAR</name>
<evidence type="ECO:0000256" key="2">
    <source>
        <dbReference type="SAM" id="MobiDB-lite"/>
    </source>
</evidence>
<feature type="domain" description="PWI" evidence="3">
    <location>
        <begin position="28"/>
        <end position="126"/>
    </location>
</feature>
<dbReference type="InterPro" id="IPR002483">
    <property type="entry name" value="PWI_dom"/>
</dbReference>
<feature type="compositionally biased region" description="Basic residues" evidence="2">
    <location>
        <begin position="258"/>
        <end position="282"/>
    </location>
</feature>
<keyword evidence="1" id="KW-0507">mRNA processing</keyword>
<feature type="compositionally biased region" description="Basic and acidic residues" evidence="2">
    <location>
        <begin position="171"/>
        <end position="184"/>
    </location>
</feature>
<comment type="caution">
    <text evidence="5">The sequence shown here is derived from an EMBL/GenBank/DDBJ whole genome shotgun (WGS) entry which is preliminary data.</text>
</comment>
<evidence type="ECO:0000313" key="5">
    <source>
        <dbReference type="EMBL" id="CAK5269894.1"/>
    </source>
</evidence>